<dbReference type="GO" id="GO:0032039">
    <property type="term" value="C:integrator complex"/>
    <property type="evidence" value="ECO:0007669"/>
    <property type="project" value="TreeGrafter"/>
</dbReference>
<protein>
    <submittedName>
        <fullName evidence="10">1238_t:CDS:1</fullName>
    </submittedName>
</protein>
<keyword evidence="6" id="KW-0539">Nucleus</keyword>
<dbReference type="GO" id="GO:0005737">
    <property type="term" value="C:cytoplasm"/>
    <property type="evidence" value="ECO:0007669"/>
    <property type="project" value="UniProtKB-SubCell"/>
</dbReference>
<dbReference type="PANTHER" id="PTHR12955">
    <property type="entry name" value="SARCOMA ANTIGEN NY-SAR-95-RELATED"/>
    <property type="match status" value="1"/>
</dbReference>
<evidence type="ECO:0000256" key="7">
    <source>
        <dbReference type="ARBA" id="ARBA00023306"/>
    </source>
</evidence>
<dbReference type="GO" id="GO:0007346">
    <property type="term" value="P:regulation of mitotic cell cycle"/>
    <property type="evidence" value="ECO:0007669"/>
    <property type="project" value="TreeGrafter"/>
</dbReference>
<dbReference type="OrthoDB" id="5844105at2759"/>
<dbReference type="GO" id="GO:0051642">
    <property type="term" value="P:centrosome localization"/>
    <property type="evidence" value="ECO:0007669"/>
    <property type="project" value="TreeGrafter"/>
</dbReference>
<keyword evidence="11" id="KW-1185">Reference proteome</keyword>
<feature type="compositionally biased region" description="Basic and acidic residues" evidence="9">
    <location>
        <begin position="545"/>
        <end position="554"/>
    </location>
</feature>
<evidence type="ECO:0000256" key="6">
    <source>
        <dbReference type="ARBA" id="ARBA00023242"/>
    </source>
</evidence>
<dbReference type="PANTHER" id="PTHR12955:SF1">
    <property type="entry name" value="INTEGRATOR COMPLEX SUBUNIT 13"/>
    <property type="match status" value="1"/>
</dbReference>
<feature type="region of interest" description="Disordered" evidence="9">
    <location>
        <begin position="684"/>
        <end position="706"/>
    </location>
</feature>
<keyword evidence="4" id="KW-0132">Cell division</keyword>
<evidence type="ECO:0000256" key="8">
    <source>
        <dbReference type="ARBA" id="ARBA00061603"/>
    </source>
</evidence>
<accession>A0A9N9EQS9</accession>
<keyword evidence="7" id="KW-0131">Cell cycle</keyword>
<gene>
    <name evidence="10" type="ORF">AMORRO_LOCUS11580</name>
</gene>
<evidence type="ECO:0000313" key="10">
    <source>
        <dbReference type="EMBL" id="CAG8689491.1"/>
    </source>
</evidence>
<evidence type="ECO:0000256" key="4">
    <source>
        <dbReference type="ARBA" id="ARBA00022618"/>
    </source>
</evidence>
<keyword evidence="3" id="KW-0963">Cytoplasm</keyword>
<feature type="region of interest" description="Disordered" evidence="9">
    <location>
        <begin position="544"/>
        <end position="570"/>
    </location>
</feature>
<dbReference type="InterPro" id="IPR019355">
    <property type="entry name" value="Cell_cycle_regulator_Mat89Bb"/>
</dbReference>
<comment type="similarity">
    <text evidence="8">Belongs to the Integrator subunit 13 family.</text>
</comment>
<reference evidence="10" key="1">
    <citation type="submission" date="2021-06" db="EMBL/GenBank/DDBJ databases">
        <authorList>
            <person name="Kallberg Y."/>
            <person name="Tangrot J."/>
            <person name="Rosling A."/>
        </authorList>
    </citation>
    <scope>NUCLEOTIDE SEQUENCE</scope>
    <source>
        <strain evidence="10">CL551</strain>
    </source>
</reference>
<name>A0A9N9EQS9_9GLOM</name>
<dbReference type="Proteomes" id="UP000789342">
    <property type="component" value="Unassembled WGS sequence"/>
</dbReference>
<keyword evidence="5" id="KW-0498">Mitosis</keyword>
<proteinExistence type="inferred from homology"/>
<dbReference type="Pfam" id="PF10221">
    <property type="entry name" value="Mat89Bb"/>
    <property type="match status" value="1"/>
</dbReference>
<dbReference type="AlphaFoldDB" id="A0A9N9EQS9"/>
<dbReference type="EMBL" id="CAJVPV010015029">
    <property type="protein sequence ID" value="CAG8689491.1"/>
    <property type="molecule type" value="Genomic_DNA"/>
</dbReference>
<evidence type="ECO:0000256" key="1">
    <source>
        <dbReference type="ARBA" id="ARBA00004123"/>
    </source>
</evidence>
<dbReference type="GO" id="GO:0051301">
    <property type="term" value="P:cell division"/>
    <property type="evidence" value="ECO:0007669"/>
    <property type="project" value="UniProtKB-KW"/>
</dbReference>
<comment type="subcellular location">
    <subcellularLocation>
        <location evidence="2">Cytoplasm</location>
    </subcellularLocation>
    <subcellularLocation>
        <location evidence="1">Nucleus</location>
    </subcellularLocation>
</comment>
<organism evidence="10 11">
    <name type="scientific">Acaulospora morrowiae</name>
    <dbReference type="NCBI Taxonomy" id="94023"/>
    <lineage>
        <taxon>Eukaryota</taxon>
        <taxon>Fungi</taxon>
        <taxon>Fungi incertae sedis</taxon>
        <taxon>Mucoromycota</taxon>
        <taxon>Glomeromycotina</taxon>
        <taxon>Glomeromycetes</taxon>
        <taxon>Diversisporales</taxon>
        <taxon>Acaulosporaceae</taxon>
        <taxon>Acaulospora</taxon>
    </lineage>
</organism>
<evidence type="ECO:0000256" key="3">
    <source>
        <dbReference type="ARBA" id="ARBA00022490"/>
    </source>
</evidence>
<comment type="caution">
    <text evidence="10">The sequence shown here is derived from an EMBL/GenBank/DDBJ whole genome shotgun (WGS) entry which is preliminary data.</text>
</comment>
<evidence type="ECO:0000313" key="11">
    <source>
        <dbReference type="Proteomes" id="UP000789342"/>
    </source>
</evidence>
<feature type="non-terminal residue" evidence="10">
    <location>
        <position position="706"/>
    </location>
</feature>
<evidence type="ECO:0000256" key="5">
    <source>
        <dbReference type="ARBA" id="ARBA00022776"/>
    </source>
</evidence>
<evidence type="ECO:0000256" key="9">
    <source>
        <dbReference type="SAM" id="MobiDB-lite"/>
    </source>
</evidence>
<sequence>TTDSELVPPCPLWSCFVEATLEYCRVVFDLFDVNNNVHPVSVHVAGVPLERSILNNWNEQNLKQIAENFAFISPHSVSPSPVRMLNALENSLRAFDQSKTEKPFNARVVLILMAKGNEKQFSYQETEDQKESDLRNMIRDVVTRRESRTKDNPSKLVKCHFDILRVLPSCDSIPQDVPYSKIPIPNSSIEFSVGVYNIPSRRKYLTLSMLHLVQLHRQLHTLRLLEVPMKRSDNTKTTFEIELLYPADNHLPHSIARSSDGEPKPRIFEPDHLKDRQTVVKWVKAKLHGFDEAVTRCTHLVTPIDIATPTRVLITSLVKGAIYALCDPSTGSNARDENTSHGKTPLSHILFYREGALYVHCQHVNNGQNKHLFDATNYEVPNEFVIPYKGDLSPYLSIFEKHVVRPNLNRRNQTTKFIKMPELTSNGSILTTQSLDIETRWVKSVLNTKSDTIVKLQSNLSPGTPVYDIISQLKSLLCTERPPDDYLKTANDMLDRLFAMGRGSDTFLNQKNAVALLKQAPTVAEAFRSITTQHADLCELFNGRIKPDGTENKHPKSTIQSDPAPSSIADPMITVKDENNVAWQQLDNYSSMTYRERQDFLDSADSSSSSQQVPTRNRSLYRGRGGLIGRRHDDKQYNRSSPTSYLQYKLTDKRTIKKEQERYMQRLGDSRSLLFQYWMGKKKNRESKVLQRKDFDGRLPPNEQDD</sequence>
<feature type="region of interest" description="Disordered" evidence="9">
    <location>
        <begin position="601"/>
        <end position="642"/>
    </location>
</feature>
<evidence type="ECO:0000256" key="2">
    <source>
        <dbReference type="ARBA" id="ARBA00004496"/>
    </source>
</evidence>
<feature type="compositionally biased region" description="Basic and acidic residues" evidence="9">
    <location>
        <begin position="686"/>
        <end position="697"/>
    </location>
</feature>